<dbReference type="Proteomes" id="UP000300879">
    <property type="component" value="Chromosome"/>
</dbReference>
<keyword evidence="3" id="KW-1185">Reference proteome</keyword>
<organism evidence="2 3">
    <name type="scientific">Paenibacillus algicola</name>
    <dbReference type="NCBI Taxonomy" id="2565926"/>
    <lineage>
        <taxon>Bacteria</taxon>
        <taxon>Bacillati</taxon>
        <taxon>Bacillota</taxon>
        <taxon>Bacilli</taxon>
        <taxon>Bacillales</taxon>
        <taxon>Paenibacillaceae</taxon>
        <taxon>Paenibacillus</taxon>
    </lineage>
</organism>
<dbReference type="InterPro" id="IPR022225">
    <property type="entry name" value="Phage_tail_fibre_N"/>
</dbReference>
<gene>
    <name evidence="2" type="ORF">E6C60_3092</name>
</gene>
<dbReference type="RefSeq" id="WP_138226622.1">
    <property type="nucleotide sequence ID" value="NZ_CP040396.1"/>
</dbReference>
<name>A0A4P8XMY6_9BACL</name>
<dbReference type="InterPro" id="IPR005068">
    <property type="entry name" value="Phage_lambda_Stf-r2"/>
</dbReference>
<dbReference type="GO" id="GO:0046718">
    <property type="term" value="P:symbiont entry into host cell"/>
    <property type="evidence" value="ECO:0007669"/>
    <property type="project" value="InterPro"/>
</dbReference>
<feature type="domain" description="Phage tail fibre protein N-terminal" evidence="1">
    <location>
        <begin position="9"/>
        <end position="152"/>
    </location>
</feature>
<dbReference type="OrthoDB" id="1624444at2"/>
<evidence type="ECO:0000259" key="1">
    <source>
        <dbReference type="Pfam" id="PF12571"/>
    </source>
</evidence>
<dbReference type="EMBL" id="CP040396">
    <property type="protein sequence ID" value="QCT03803.1"/>
    <property type="molecule type" value="Genomic_DNA"/>
</dbReference>
<dbReference type="KEGG" id="palo:E6C60_3092"/>
<reference evidence="2 3" key="1">
    <citation type="submission" date="2019-05" db="EMBL/GenBank/DDBJ databases">
        <authorList>
            <person name="Chen C."/>
        </authorList>
    </citation>
    <scope>NUCLEOTIDE SEQUENCE [LARGE SCALE GENOMIC DNA]</scope>
    <source>
        <strain evidence="2 3">HB172198</strain>
    </source>
</reference>
<accession>A0A4P8XMY6</accession>
<proteinExistence type="predicted"/>
<dbReference type="AlphaFoldDB" id="A0A4P8XMY6"/>
<evidence type="ECO:0000313" key="2">
    <source>
        <dbReference type="EMBL" id="QCT03803.1"/>
    </source>
</evidence>
<dbReference type="Pfam" id="PF03406">
    <property type="entry name" value="Phage_fiber_2"/>
    <property type="match status" value="1"/>
</dbReference>
<evidence type="ECO:0000313" key="3">
    <source>
        <dbReference type="Proteomes" id="UP000300879"/>
    </source>
</evidence>
<dbReference type="Pfam" id="PF12571">
    <property type="entry name" value="Phage_tail_fib"/>
    <property type="match status" value="1"/>
</dbReference>
<dbReference type="GO" id="GO:0019062">
    <property type="term" value="P:virion attachment to host cell"/>
    <property type="evidence" value="ECO:0007669"/>
    <property type="project" value="InterPro"/>
</dbReference>
<protein>
    <submittedName>
        <fullName evidence="2">Tail fiber repeat 2 protein</fullName>
    </submittedName>
</protein>
<sequence>MSSFSAKGLTNKGRSLQAKAQAGAQLKYTKVVIGDGQLGGQSITALTNVISSKKTIDVTRLKMTPPNQATVGFVLSNQDVTTGFYFREIGVFAMDPDEGEILYYYLNAGDTADYIPPTGTGDLINKNFDVLVYVGQAQSVTLSVDTNLAYVTHKELDEALEGLDPDIPDASLTQKGLVQLSNATNGTRESVAATEKAVKAAYDEALAGKQLGVERKAEVVAALNFIGVTASTSETWAQLIPKIAAVIRASGNATAADLLAGKTASNASGPITGSMPNRGALTLTPGPSALSIPAGYHNGSGVVPAVVVPAGNVLAGTTIAGTPGTMPNRGAGGTVTPGTINQTKDAGYYSSPITILGDPDLIESNIRAGVNIFGKNGTLQEGKKYIEIQVGALAGNQSQQIDLGFEPKVAVVYGVSNASSYPYGSLEGEGLVKTPPMPSSGQSNYVTIITFKVGGSYLKISPNLQRVLTVSNTQSGSYRDVKVCAWE</sequence>